<dbReference type="Proteomes" id="UP001500427">
    <property type="component" value="Unassembled WGS sequence"/>
</dbReference>
<proteinExistence type="inferred from homology"/>
<gene>
    <name evidence="2" type="ORF">GCM10023258_09290</name>
</gene>
<protein>
    <submittedName>
        <fullName evidence="2">ROK family protein</fullName>
    </submittedName>
</protein>
<dbReference type="PANTHER" id="PTHR18964:SF169">
    <property type="entry name" value="N-ACETYLMANNOSAMINE KINASE"/>
    <property type="match status" value="1"/>
</dbReference>
<organism evidence="2 3">
    <name type="scientific">Terrabacter aeriphilus</name>
    <dbReference type="NCBI Taxonomy" id="515662"/>
    <lineage>
        <taxon>Bacteria</taxon>
        <taxon>Bacillati</taxon>
        <taxon>Actinomycetota</taxon>
        <taxon>Actinomycetes</taxon>
        <taxon>Micrococcales</taxon>
        <taxon>Intrasporangiaceae</taxon>
        <taxon>Terrabacter</taxon>
    </lineage>
</organism>
<evidence type="ECO:0000313" key="3">
    <source>
        <dbReference type="Proteomes" id="UP001500427"/>
    </source>
</evidence>
<name>A0ABP9J4P8_9MICO</name>
<evidence type="ECO:0000313" key="2">
    <source>
        <dbReference type="EMBL" id="GAA5020553.1"/>
    </source>
</evidence>
<dbReference type="SUPFAM" id="SSF53067">
    <property type="entry name" value="Actin-like ATPase domain"/>
    <property type="match status" value="1"/>
</dbReference>
<dbReference type="InterPro" id="IPR043129">
    <property type="entry name" value="ATPase_NBD"/>
</dbReference>
<dbReference type="Gene3D" id="3.30.420.40">
    <property type="match status" value="2"/>
</dbReference>
<dbReference type="PANTHER" id="PTHR18964">
    <property type="entry name" value="ROK (REPRESSOR, ORF, KINASE) FAMILY"/>
    <property type="match status" value="1"/>
</dbReference>
<sequence>MLVADIGGTKIAVARAGDDGELCSDVVSVPTPASRGAAAVVAATVTALQQVRAPDDTAFGIATAGVVDTATGTVLGATSSIAGWAGTPLAAQVGQALGLPGWVVGDGNAFGTALAAEHGARSLVALVAGTGIGGSLVVDGVPLTGAHHAGGHFGHVVAAEAHGLPCPCGATGHLEAVASGHGILAWYRANGGDPGVVSAHELSRRPDDAAAVAALTTAGAALGAAAASLANALDPEIVAVCGSVTRAGAVWETALRGAYADTLMPASAGTPVVIADAGPRTALRGAALHALGRMAP</sequence>
<comment type="similarity">
    <text evidence="1">Belongs to the ROK (NagC/XylR) family.</text>
</comment>
<dbReference type="Pfam" id="PF00480">
    <property type="entry name" value="ROK"/>
    <property type="match status" value="1"/>
</dbReference>
<accession>A0ABP9J4P8</accession>
<keyword evidence="3" id="KW-1185">Reference proteome</keyword>
<comment type="caution">
    <text evidence="2">The sequence shown here is derived from an EMBL/GenBank/DDBJ whole genome shotgun (WGS) entry which is preliminary data.</text>
</comment>
<evidence type="ECO:0000256" key="1">
    <source>
        <dbReference type="ARBA" id="ARBA00006479"/>
    </source>
</evidence>
<dbReference type="EMBL" id="BAABIW010000006">
    <property type="protein sequence ID" value="GAA5020553.1"/>
    <property type="molecule type" value="Genomic_DNA"/>
</dbReference>
<reference evidence="3" key="1">
    <citation type="journal article" date="2019" name="Int. J. Syst. Evol. Microbiol.">
        <title>The Global Catalogue of Microorganisms (GCM) 10K type strain sequencing project: providing services to taxonomists for standard genome sequencing and annotation.</title>
        <authorList>
            <consortium name="The Broad Institute Genomics Platform"/>
            <consortium name="The Broad Institute Genome Sequencing Center for Infectious Disease"/>
            <person name="Wu L."/>
            <person name="Ma J."/>
        </authorList>
    </citation>
    <scope>NUCLEOTIDE SEQUENCE [LARGE SCALE GENOMIC DNA]</scope>
    <source>
        <strain evidence="3">JCM 17687</strain>
    </source>
</reference>
<dbReference type="InterPro" id="IPR000600">
    <property type="entry name" value="ROK"/>
</dbReference>